<reference evidence="2 3" key="1">
    <citation type="journal article" date="2011" name="Cell">
        <title>The monarch butterfly genome yields insights into long-distance migration.</title>
        <authorList>
            <person name="Zhan S."/>
            <person name="Merlin C."/>
            <person name="Boore J.L."/>
            <person name="Reppert S.M."/>
        </authorList>
    </citation>
    <scope>NUCLEOTIDE SEQUENCE [LARGE SCALE GENOMIC DNA]</scope>
    <source>
        <strain evidence="2">F-2</strain>
    </source>
</reference>
<dbReference type="Proteomes" id="UP000007151">
    <property type="component" value="Unassembled WGS sequence"/>
</dbReference>
<dbReference type="AlphaFoldDB" id="A0A212FB28"/>
<dbReference type="EMBL" id="AGBW02009393">
    <property type="protein sequence ID" value="OWR50927.1"/>
    <property type="molecule type" value="Genomic_DNA"/>
</dbReference>
<name>A0A212FB28_DANPL</name>
<feature type="region of interest" description="Disordered" evidence="1">
    <location>
        <begin position="106"/>
        <end position="137"/>
    </location>
</feature>
<evidence type="ECO:0000313" key="2">
    <source>
        <dbReference type="EMBL" id="OWR50927.1"/>
    </source>
</evidence>
<evidence type="ECO:0000256" key="1">
    <source>
        <dbReference type="SAM" id="MobiDB-lite"/>
    </source>
</evidence>
<keyword evidence="3" id="KW-1185">Reference proteome</keyword>
<comment type="caution">
    <text evidence="2">The sequence shown here is derived from an EMBL/GenBank/DDBJ whole genome shotgun (WGS) entry which is preliminary data.</text>
</comment>
<protein>
    <submittedName>
        <fullName evidence="2">Uncharacterized protein</fullName>
    </submittedName>
</protein>
<dbReference type="InParanoid" id="A0A212FB28"/>
<sequence>METSTNAKDRIVITGWKRQKKERGDKRACKIYRLVCGRGKKNNDILSDDLKTHNDEDFPHEIRSRNSEVLAALEPLSKDKQQENCKRRYGGEKLKVEKVWLATGLGGSTETRRSEKKDNDEEKEKGHKEYHYKDDLL</sequence>
<evidence type="ECO:0000313" key="3">
    <source>
        <dbReference type="Proteomes" id="UP000007151"/>
    </source>
</evidence>
<gene>
    <name evidence="2" type="ORF">KGM_200040</name>
</gene>
<proteinExistence type="predicted"/>
<dbReference type="KEGG" id="dpl:KGM_200040"/>
<feature type="compositionally biased region" description="Basic and acidic residues" evidence="1">
    <location>
        <begin position="110"/>
        <end position="137"/>
    </location>
</feature>
<accession>A0A212FB28</accession>
<organism evidence="2 3">
    <name type="scientific">Danaus plexippus plexippus</name>
    <dbReference type="NCBI Taxonomy" id="278856"/>
    <lineage>
        <taxon>Eukaryota</taxon>
        <taxon>Metazoa</taxon>
        <taxon>Ecdysozoa</taxon>
        <taxon>Arthropoda</taxon>
        <taxon>Hexapoda</taxon>
        <taxon>Insecta</taxon>
        <taxon>Pterygota</taxon>
        <taxon>Neoptera</taxon>
        <taxon>Endopterygota</taxon>
        <taxon>Lepidoptera</taxon>
        <taxon>Glossata</taxon>
        <taxon>Ditrysia</taxon>
        <taxon>Papilionoidea</taxon>
        <taxon>Nymphalidae</taxon>
        <taxon>Danainae</taxon>
        <taxon>Danaini</taxon>
        <taxon>Danaina</taxon>
        <taxon>Danaus</taxon>
        <taxon>Danaus</taxon>
    </lineage>
</organism>